<evidence type="ECO:0000256" key="8">
    <source>
        <dbReference type="ARBA" id="ARBA00023034"/>
    </source>
</evidence>
<proteinExistence type="inferred from homology"/>
<dbReference type="GO" id="GO:0000139">
    <property type="term" value="C:Golgi membrane"/>
    <property type="evidence" value="ECO:0007669"/>
    <property type="project" value="UniProtKB-SubCell"/>
</dbReference>
<keyword evidence="8 11" id="KW-0333">Golgi apparatus</keyword>
<evidence type="ECO:0000256" key="6">
    <source>
        <dbReference type="ARBA" id="ARBA00022968"/>
    </source>
</evidence>
<dbReference type="PANTHER" id="PTHR11214">
    <property type="entry name" value="BETA-1,3-N-ACETYLGLUCOSAMINYLTRANSFERASE"/>
    <property type="match status" value="1"/>
</dbReference>
<evidence type="ECO:0000256" key="5">
    <source>
        <dbReference type="ARBA" id="ARBA00022692"/>
    </source>
</evidence>
<keyword evidence="4" id="KW-0808">Transferase</keyword>
<accession>A0A8B8C4S5</accession>
<keyword evidence="9" id="KW-0472">Membrane</keyword>
<comment type="similarity">
    <text evidence="2 11">Belongs to the glycosyltransferase 31 family.</text>
</comment>
<dbReference type="RefSeq" id="XP_022310104.1">
    <property type="nucleotide sequence ID" value="XM_022454396.1"/>
</dbReference>
<dbReference type="FunFam" id="3.90.550.50:FF:000001">
    <property type="entry name" value="Hexosyltransferase"/>
    <property type="match status" value="1"/>
</dbReference>
<dbReference type="Pfam" id="PF01762">
    <property type="entry name" value="Galactosyl_T"/>
    <property type="match status" value="1"/>
</dbReference>
<dbReference type="InterPro" id="IPR002659">
    <property type="entry name" value="Glyco_trans_31"/>
</dbReference>
<organism evidence="12 13">
    <name type="scientific">Crassostrea virginica</name>
    <name type="common">Eastern oyster</name>
    <dbReference type="NCBI Taxonomy" id="6565"/>
    <lineage>
        <taxon>Eukaryota</taxon>
        <taxon>Metazoa</taxon>
        <taxon>Spiralia</taxon>
        <taxon>Lophotrochozoa</taxon>
        <taxon>Mollusca</taxon>
        <taxon>Bivalvia</taxon>
        <taxon>Autobranchia</taxon>
        <taxon>Pteriomorphia</taxon>
        <taxon>Ostreida</taxon>
        <taxon>Ostreoidea</taxon>
        <taxon>Ostreidae</taxon>
        <taxon>Crassostrea</taxon>
    </lineage>
</organism>
<gene>
    <name evidence="13" type="primary">LOC111115600</name>
</gene>
<evidence type="ECO:0000256" key="3">
    <source>
        <dbReference type="ARBA" id="ARBA00022676"/>
    </source>
</evidence>
<dbReference type="Gene3D" id="3.90.550.50">
    <property type="match status" value="1"/>
</dbReference>
<evidence type="ECO:0000256" key="11">
    <source>
        <dbReference type="RuleBase" id="RU363063"/>
    </source>
</evidence>
<dbReference type="PANTHER" id="PTHR11214:SF314">
    <property type="entry name" value="HEXOSYLTRANSFERASE"/>
    <property type="match status" value="1"/>
</dbReference>
<evidence type="ECO:0000256" key="7">
    <source>
        <dbReference type="ARBA" id="ARBA00022989"/>
    </source>
</evidence>
<dbReference type="AlphaFoldDB" id="A0A8B8C4S5"/>
<dbReference type="Proteomes" id="UP000694844">
    <property type="component" value="Chromosome 1"/>
</dbReference>
<keyword evidence="3 11" id="KW-0328">Glycosyltransferase</keyword>
<dbReference type="GeneID" id="111115600"/>
<evidence type="ECO:0000256" key="2">
    <source>
        <dbReference type="ARBA" id="ARBA00008661"/>
    </source>
</evidence>
<evidence type="ECO:0000256" key="10">
    <source>
        <dbReference type="ARBA" id="ARBA00023180"/>
    </source>
</evidence>
<dbReference type="KEGG" id="cvn:111115600"/>
<evidence type="ECO:0000256" key="9">
    <source>
        <dbReference type="ARBA" id="ARBA00023136"/>
    </source>
</evidence>
<dbReference type="EC" id="2.4.1.-" evidence="11"/>
<dbReference type="GO" id="GO:0006493">
    <property type="term" value="P:protein O-linked glycosylation"/>
    <property type="evidence" value="ECO:0007669"/>
    <property type="project" value="TreeGrafter"/>
</dbReference>
<reference evidence="12" key="1">
    <citation type="submission" date="2024-06" db="UniProtKB">
        <authorList>
            <consortium name="RefSeq"/>
        </authorList>
    </citation>
    <scope>NUCLEOTIDE SEQUENCE [LARGE SCALE GENOMIC DNA]</scope>
</reference>
<sequence>MIKQMRKYILQVCGILFIILVFFEVNLNRSKKSKFKHQKEVDWHAVRHEINGSITFNSTIRQSWCDGCFEFRYKILKEKPATCLNPENIHLIFLISTTPLSLKKRMIIRETWASYSKKNSANFRYAFLLGRITEEVVQEMIDTEDKYYRDFVQGDFPENYYSLPLKTLMGYHWAAKHCPNDTFVIKTDDDVFINVPSIFDIIFEHKTVLQHAVGGFCRYNIEPVRDIESKYYVSYAEFPEEKFKGYCSGTGYVTSMNVVQQVARISKNVPFFHLEDVYVAFCAEHLNFTLHHIDGFNTVYDEEKHPDLCSLKNDSVLVLHNFKKKPSFLLEIWNELCYD</sequence>
<evidence type="ECO:0000256" key="1">
    <source>
        <dbReference type="ARBA" id="ARBA00004323"/>
    </source>
</evidence>
<evidence type="ECO:0000313" key="12">
    <source>
        <dbReference type="Proteomes" id="UP000694844"/>
    </source>
</evidence>
<keyword evidence="12" id="KW-1185">Reference proteome</keyword>
<reference evidence="13" key="2">
    <citation type="submission" date="2025-08" db="UniProtKB">
        <authorList>
            <consortium name="RefSeq"/>
        </authorList>
    </citation>
    <scope>IDENTIFICATION</scope>
    <source>
        <tissue evidence="13">Whole sample</tissue>
    </source>
</reference>
<dbReference type="OrthoDB" id="2139606at2759"/>
<evidence type="ECO:0000256" key="4">
    <source>
        <dbReference type="ARBA" id="ARBA00022679"/>
    </source>
</evidence>
<keyword evidence="5" id="KW-0812">Transmembrane</keyword>
<comment type="subcellular location">
    <subcellularLocation>
        <location evidence="1 11">Golgi apparatus membrane</location>
        <topology evidence="1 11">Single-pass type II membrane protein</topology>
    </subcellularLocation>
</comment>
<keyword evidence="10" id="KW-0325">Glycoprotein</keyword>
<evidence type="ECO:0000313" key="13">
    <source>
        <dbReference type="RefSeq" id="XP_022310104.1"/>
    </source>
</evidence>
<dbReference type="GO" id="GO:0016758">
    <property type="term" value="F:hexosyltransferase activity"/>
    <property type="evidence" value="ECO:0007669"/>
    <property type="project" value="InterPro"/>
</dbReference>
<name>A0A8B8C4S5_CRAVI</name>
<keyword evidence="7" id="KW-1133">Transmembrane helix</keyword>
<keyword evidence="6" id="KW-0735">Signal-anchor</keyword>
<protein>
    <recommendedName>
        <fullName evidence="11">Hexosyltransferase</fullName>
        <ecNumber evidence="11">2.4.1.-</ecNumber>
    </recommendedName>
</protein>